<dbReference type="RefSeq" id="WP_184196134.1">
    <property type="nucleotide sequence ID" value="NZ_JACHGW010000002.1"/>
</dbReference>
<dbReference type="Gene3D" id="3.60.21.10">
    <property type="match status" value="1"/>
</dbReference>
<evidence type="ECO:0000313" key="2">
    <source>
        <dbReference type="EMBL" id="MBB6050696.1"/>
    </source>
</evidence>
<reference evidence="2 3" key="1">
    <citation type="submission" date="2020-08" db="EMBL/GenBank/DDBJ databases">
        <title>Genomic Encyclopedia of Type Strains, Phase IV (KMG-IV): sequencing the most valuable type-strain genomes for metagenomic binning, comparative biology and taxonomic classification.</title>
        <authorList>
            <person name="Goeker M."/>
        </authorList>
    </citation>
    <scope>NUCLEOTIDE SEQUENCE [LARGE SCALE GENOMIC DNA]</scope>
    <source>
        <strain evidence="2 3">DSM 23562</strain>
    </source>
</reference>
<proteinExistence type="predicted"/>
<comment type="caution">
    <text evidence="2">The sequence shown here is derived from an EMBL/GenBank/DDBJ whole genome shotgun (WGS) entry which is preliminary data.</text>
</comment>
<dbReference type="AlphaFoldDB" id="A0A7W9SQ08"/>
<keyword evidence="3" id="KW-1185">Reference proteome</keyword>
<dbReference type="Proteomes" id="UP000520814">
    <property type="component" value="Unassembled WGS sequence"/>
</dbReference>
<dbReference type="InterPro" id="IPR029052">
    <property type="entry name" value="Metallo-depent_PP-like"/>
</dbReference>
<dbReference type="InterPro" id="IPR004843">
    <property type="entry name" value="Calcineurin-like_PHP"/>
</dbReference>
<protein>
    <submittedName>
        <fullName evidence="2">Icc-related predicted phosphoesterase</fullName>
    </submittedName>
</protein>
<feature type="domain" description="Calcineurin-like phosphoesterase" evidence="1">
    <location>
        <begin position="44"/>
        <end position="225"/>
    </location>
</feature>
<sequence>MTLSDPETIHTIRYLSSGADKPERRLLEVALVRYAWEKKTAPCFLVTADLQGREQGKRNRLLGEVLAEELALLQELGQVPPLDFCLLAGDFYDYPDCHKRGGTGDITPVLNAFAPLAPQTLAVLGNHDEATPAAIASQVTLLDGTKASVAGLTVGGVGGIVGNPERNQRKTETEFLRAVERATRPQADILLLHQGPEGPTERHRGWSALNEQLQYEDDLLVVFGHCYWPTPFHTEGTNLFCNTDSRVLIFVGATP</sequence>
<dbReference type="Pfam" id="PF00149">
    <property type="entry name" value="Metallophos"/>
    <property type="match status" value="1"/>
</dbReference>
<dbReference type="GO" id="GO:0016787">
    <property type="term" value="F:hydrolase activity"/>
    <property type="evidence" value="ECO:0007669"/>
    <property type="project" value="InterPro"/>
</dbReference>
<organism evidence="2 3">
    <name type="scientific">Armatimonas rosea</name>
    <dbReference type="NCBI Taxonomy" id="685828"/>
    <lineage>
        <taxon>Bacteria</taxon>
        <taxon>Bacillati</taxon>
        <taxon>Armatimonadota</taxon>
        <taxon>Armatimonadia</taxon>
        <taxon>Armatimonadales</taxon>
        <taxon>Armatimonadaceae</taxon>
        <taxon>Armatimonas</taxon>
    </lineage>
</organism>
<dbReference type="EMBL" id="JACHGW010000002">
    <property type="protein sequence ID" value="MBB6050696.1"/>
    <property type="molecule type" value="Genomic_DNA"/>
</dbReference>
<gene>
    <name evidence="2" type="ORF">HNQ39_002487</name>
</gene>
<dbReference type="SUPFAM" id="SSF56300">
    <property type="entry name" value="Metallo-dependent phosphatases"/>
    <property type="match status" value="1"/>
</dbReference>
<evidence type="ECO:0000259" key="1">
    <source>
        <dbReference type="Pfam" id="PF00149"/>
    </source>
</evidence>
<evidence type="ECO:0000313" key="3">
    <source>
        <dbReference type="Proteomes" id="UP000520814"/>
    </source>
</evidence>
<accession>A0A7W9SQ08</accession>
<name>A0A7W9SQ08_ARMRO</name>